<comment type="caution">
    <text evidence="2">The sequence shown here is derived from an EMBL/GenBank/DDBJ whole genome shotgun (WGS) entry which is preliminary data.</text>
</comment>
<proteinExistence type="predicted"/>
<sequence>MSPYPRAHNTSHHVHRPLQGINHSNKQHITSCAERRAQTGSPAHNGEESTATHTHGRLHTIFLWEGVSDITVCPCQHH</sequence>
<name>A0ABR0ZEV6_HUSHU</name>
<keyword evidence="3" id="KW-1185">Reference proteome</keyword>
<evidence type="ECO:0000313" key="3">
    <source>
        <dbReference type="Proteomes" id="UP001369086"/>
    </source>
</evidence>
<gene>
    <name evidence="2" type="ORF">HHUSO_G14819</name>
</gene>
<dbReference type="Proteomes" id="UP001369086">
    <property type="component" value="Unassembled WGS sequence"/>
</dbReference>
<feature type="compositionally biased region" description="Polar residues" evidence="1">
    <location>
        <begin position="38"/>
        <end position="53"/>
    </location>
</feature>
<feature type="region of interest" description="Disordered" evidence="1">
    <location>
        <begin position="1"/>
        <end position="53"/>
    </location>
</feature>
<dbReference type="EMBL" id="JAHFZB010000012">
    <property type="protein sequence ID" value="KAK6483339.1"/>
    <property type="molecule type" value="Genomic_DNA"/>
</dbReference>
<evidence type="ECO:0000256" key="1">
    <source>
        <dbReference type="SAM" id="MobiDB-lite"/>
    </source>
</evidence>
<evidence type="ECO:0000313" key="2">
    <source>
        <dbReference type="EMBL" id="KAK6483339.1"/>
    </source>
</evidence>
<reference evidence="2 3" key="1">
    <citation type="submission" date="2021-05" db="EMBL/GenBank/DDBJ databases">
        <authorList>
            <person name="Zahm M."/>
            <person name="Klopp C."/>
            <person name="Cabau C."/>
            <person name="Kuhl H."/>
            <person name="Suciu R."/>
            <person name="Ciorpac M."/>
            <person name="Holostenco D."/>
            <person name="Gessner J."/>
            <person name="Wuertz S."/>
            <person name="Hohne C."/>
            <person name="Stock M."/>
            <person name="Gislard M."/>
            <person name="Lluch J."/>
            <person name="Milhes M."/>
            <person name="Lampietro C."/>
            <person name="Lopez Roques C."/>
            <person name="Donnadieu C."/>
            <person name="Du K."/>
            <person name="Schartl M."/>
            <person name="Guiguen Y."/>
        </authorList>
    </citation>
    <scope>NUCLEOTIDE SEQUENCE [LARGE SCALE GENOMIC DNA]</scope>
    <source>
        <strain evidence="2">Hh-F2</strain>
        <tissue evidence="2">Blood</tissue>
    </source>
</reference>
<feature type="compositionally biased region" description="Polar residues" evidence="1">
    <location>
        <begin position="21"/>
        <end position="30"/>
    </location>
</feature>
<organism evidence="2 3">
    <name type="scientific">Huso huso</name>
    <name type="common">Beluga</name>
    <name type="synonym">Acipenser huso</name>
    <dbReference type="NCBI Taxonomy" id="61971"/>
    <lineage>
        <taxon>Eukaryota</taxon>
        <taxon>Metazoa</taxon>
        <taxon>Chordata</taxon>
        <taxon>Craniata</taxon>
        <taxon>Vertebrata</taxon>
        <taxon>Euteleostomi</taxon>
        <taxon>Actinopterygii</taxon>
        <taxon>Chondrostei</taxon>
        <taxon>Acipenseriformes</taxon>
        <taxon>Acipenseridae</taxon>
        <taxon>Huso</taxon>
    </lineage>
</organism>
<accession>A0ABR0ZEV6</accession>
<protein>
    <submittedName>
        <fullName evidence="2">Uncharacterized protein</fullName>
    </submittedName>
</protein>